<dbReference type="SUPFAM" id="SSF46785">
    <property type="entry name" value="Winged helix' DNA-binding domain"/>
    <property type="match status" value="1"/>
</dbReference>
<dbReference type="InterPro" id="IPR030489">
    <property type="entry name" value="TR_Rrf2-type_CS"/>
</dbReference>
<dbReference type="Pfam" id="PF02082">
    <property type="entry name" value="Rrf2"/>
    <property type="match status" value="1"/>
</dbReference>
<dbReference type="RefSeq" id="WP_144066910.1">
    <property type="nucleotide sequence ID" value="NZ_CP041636.1"/>
</dbReference>
<dbReference type="GO" id="GO:0003700">
    <property type="term" value="F:DNA-binding transcription factor activity"/>
    <property type="evidence" value="ECO:0007669"/>
    <property type="project" value="TreeGrafter"/>
</dbReference>
<dbReference type="InterPro" id="IPR014290">
    <property type="entry name" value="SUF_FeS_clus_asmbl_reg"/>
</dbReference>
<dbReference type="InterPro" id="IPR036390">
    <property type="entry name" value="WH_DNA-bd_sf"/>
</dbReference>
<gene>
    <name evidence="1" type="ORF">FNB15_00925</name>
</gene>
<dbReference type="KEGG" id="fer:FNB15_00925"/>
<dbReference type="GO" id="GO:0005829">
    <property type="term" value="C:cytosol"/>
    <property type="evidence" value="ECO:0007669"/>
    <property type="project" value="TreeGrafter"/>
</dbReference>
<accession>A0A516GWM9</accession>
<organism evidence="1 2">
    <name type="scientific">Ferrovibrio terrae</name>
    <dbReference type="NCBI Taxonomy" id="2594003"/>
    <lineage>
        <taxon>Bacteria</taxon>
        <taxon>Pseudomonadati</taxon>
        <taxon>Pseudomonadota</taxon>
        <taxon>Alphaproteobacteria</taxon>
        <taxon>Rhodospirillales</taxon>
        <taxon>Rhodospirillaceae</taxon>
        <taxon>Ferrovibrio</taxon>
    </lineage>
</organism>
<sequence length="154" mass="15980">MLRLSRLADYGVMVMAHVAADPVGVHNAADAAQATGLPGPTVAKIMAKLAKNGLLASQRGARGGYRLAAAPEETTVAAIITALDGPIALTQCSDHQQPSACDRENLCVSRRGINRINTAIRSALEGVTLAELARPTYDFFGPLPTRAAAPPPNA</sequence>
<dbReference type="OrthoDB" id="9808360at2"/>
<dbReference type="PANTHER" id="PTHR33221:SF2">
    <property type="entry name" value="TRANSCRIPTIONAL REGULATOR"/>
    <property type="match status" value="1"/>
</dbReference>
<dbReference type="InterPro" id="IPR036388">
    <property type="entry name" value="WH-like_DNA-bd_sf"/>
</dbReference>
<name>A0A516GWM9_9PROT</name>
<dbReference type="NCBIfam" id="TIGR02944">
    <property type="entry name" value="suf_reg_Xantho"/>
    <property type="match status" value="1"/>
</dbReference>
<dbReference type="Gene3D" id="1.10.10.10">
    <property type="entry name" value="Winged helix-like DNA-binding domain superfamily/Winged helix DNA-binding domain"/>
    <property type="match status" value="1"/>
</dbReference>
<dbReference type="PROSITE" id="PS51197">
    <property type="entry name" value="HTH_RRF2_2"/>
    <property type="match status" value="1"/>
</dbReference>
<proteinExistence type="predicted"/>
<dbReference type="AlphaFoldDB" id="A0A516GWM9"/>
<evidence type="ECO:0000313" key="1">
    <source>
        <dbReference type="EMBL" id="QDO95929.1"/>
    </source>
</evidence>
<dbReference type="EMBL" id="CP041636">
    <property type="protein sequence ID" value="QDO95929.1"/>
    <property type="molecule type" value="Genomic_DNA"/>
</dbReference>
<dbReference type="Proteomes" id="UP000317496">
    <property type="component" value="Chromosome"/>
</dbReference>
<reference evidence="1 2" key="1">
    <citation type="submission" date="2019-07" db="EMBL/GenBank/DDBJ databases">
        <title>Genome sequencing for Ferrovibrio sp. K5.</title>
        <authorList>
            <person name="Park S.-J."/>
        </authorList>
    </citation>
    <scope>NUCLEOTIDE SEQUENCE [LARGE SCALE GENOMIC DNA]</scope>
    <source>
        <strain evidence="1 2">K5</strain>
    </source>
</reference>
<dbReference type="PROSITE" id="PS01332">
    <property type="entry name" value="HTH_RRF2_1"/>
    <property type="match status" value="1"/>
</dbReference>
<dbReference type="NCBIfam" id="TIGR00738">
    <property type="entry name" value="rrf2_super"/>
    <property type="match status" value="1"/>
</dbReference>
<keyword evidence="2" id="KW-1185">Reference proteome</keyword>
<dbReference type="InterPro" id="IPR000944">
    <property type="entry name" value="Tscrpt_reg_Rrf2"/>
</dbReference>
<dbReference type="PANTHER" id="PTHR33221">
    <property type="entry name" value="WINGED HELIX-TURN-HELIX TRANSCRIPTIONAL REGULATOR, RRF2 FAMILY"/>
    <property type="match status" value="1"/>
</dbReference>
<protein>
    <submittedName>
        <fullName evidence="1">SUF system Fe-S cluster assembly regulator</fullName>
    </submittedName>
</protein>
<evidence type="ECO:0000313" key="2">
    <source>
        <dbReference type="Proteomes" id="UP000317496"/>
    </source>
</evidence>